<sequence length="74" mass="8420">MLRRHGFYISLWGGGLPEAWEWAEVQLGQQRLGNDGCVAANASPKRCAASVMPEKKKGRAVTLRFQHLYRRARH</sequence>
<name>A0A212L3W8_9BACT</name>
<reference evidence="1" key="1">
    <citation type="submission" date="2016-08" db="EMBL/GenBank/DDBJ databases">
        <authorList>
            <person name="Seilhamer J.J."/>
        </authorList>
    </citation>
    <scope>NUCLEOTIDE SEQUENCE</scope>
    <source>
        <strain evidence="1">86-1</strain>
    </source>
</reference>
<evidence type="ECO:0000313" key="1">
    <source>
        <dbReference type="EMBL" id="SCM72157.1"/>
    </source>
</evidence>
<dbReference type="EMBL" id="FMJC01000002">
    <property type="protein sequence ID" value="SCM72157.1"/>
    <property type="molecule type" value="Genomic_DNA"/>
</dbReference>
<proteinExistence type="predicted"/>
<protein>
    <submittedName>
        <fullName evidence="1">Uncharacterized protein</fullName>
    </submittedName>
</protein>
<organism evidence="1">
    <name type="scientific">uncultured Desulfovibrio sp</name>
    <dbReference type="NCBI Taxonomy" id="167968"/>
    <lineage>
        <taxon>Bacteria</taxon>
        <taxon>Pseudomonadati</taxon>
        <taxon>Thermodesulfobacteriota</taxon>
        <taxon>Desulfovibrionia</taxon>
        <taxon>Desulfovibrionales</taxon>
        <taxon>Desulfovibrionaceae</taxon>
        <taxon>Desulfovibrio</taxon>
        <taxon>environmental samples</taxon>
    </lineage>
</organism>
<gene>
    <name evidence="1" type="ORF">KL86DES1_20431</name>
</gene>
<dbReference type="AlphaFoldDB" id="A0A212L3W8"/>
<accession>A0A212L3W8</accession>